<dbReference type="Proteomes" id="UP000264589">
    <property type="component" value="Unassembled WGS sequence"/>
</dbReference>
<name>A0A371RKF8_9PROT</name>
<dbReference type="EMBL" id="QUQO01000001">
    <property type="protein sequence ID" value="RFB05927.1"/>
    <property type="molecule type" value="Genomic_DNA"/>
</dbReference>
<dbReference type="RefSeq" id="WP_116392559.1">
    <property type="nucleotide sequence ID" value="NZ_QUQO01000001.1"/>
</dbReference>
<keyword evidence="3" id="KW-0378">Hydrolase</keyword>
<dbReference type="NCBIfam" id="TIGR01543">
    <property type="entry name" value="proheadase_HK97"/>
    <property type="match status" value="1"/>
</dbReference>
<evidence type="ECO:0000256" key="1">
    <source>
        <dbReference type="ARBA" id="ARBA00022612"/>
    </source>
</evidence>
<dbReference type="Pfam" id="PF04586">
    <property type="entry name" value="Peptidase_S78"/>
    <property type="match status" value="1"/>
</dbReference>
<sequence>MAQPISPETVAVAGYAAVFGQPDLTGDIIRPGAFQQSIKKMRKLIPAASSRVMMLYQHAADRPVGRWDELKEDSHGLFVRGHLFADTRDGRDLVQLLSGRAVNGLSIGFRPRRARRGRDGRRELFDIDLWEISIVTFPMAPGARLTEIGSASRKPRNLLHTTDRGQ</sequence>
<comment type="caution">
    <text evidence="5">The sequence shown here is derived from an EMBL/GenBank/DDBJ whole genome shotgun (WGS) entry which is preliminary data.</text>
</comment>
<dbReference type="AlphaFoldDB" id="A0A371RKF8"/>
<feature type="domain" description="Prohead serine protease" evidence="4">
    <location>
        <begin position="11"/>
        <end position="146"/>
    </location>
</feature>
<dbReference type="GO" id="GO:0006508">
    <property type="term" value="P:proteolysis"/>
    <property type="evidence" value="ECO:0007669"/>
    <property type="project" value="UniProtKB-KW"/>
</dbReference>
<reference evidence="5 6" key="1">
    <citation type="submission" date="2018-08" db="EMBL/GenBank/DDBJ databases">
        <title>Parvularcula sp. SM1705, isolated from surface water of the South Sea China.</title>
        <authorList>
            <person name="Sun L."/>
        </authorList>
    </citation>
    <scope>NUCLEOTIDE SEQUENCE [LARGE SCALE GENOMIC DNA]</scope>
    <source>
        <strain evidence="5 6">SM1705</strain>
    </source>
</reference>
<evidence type="ECO:0000256" key="3">
    <source>
        <dbReference type="ARBA" id="ARBA00022801"/>
    </source>
</evidence>
<evidence type="ECO:0000313" key="5">
    <source>
        <dbReference type="EMBL" id="RFB05927.1"/>
    </source>
</evidence>
<dbReference type="OrthoDB" id="9804926at2"/>
<keyword evidence="2 5" id="KW-0645">Protease</keyword>
<dbReference type="SUPFAM" id="SSF50789">
    <property type="entry name" value="Herpes virus serine proteinase, assemblin"/>
    <property type="match status" value="1"/>
</dbReference>
<dbReference type="GO" id="GO:0008233">
    <property type="term" value="F:peptidase activity"/>
    <property type="evidence" value="ECO:0007669"/>
    <property type="project" value="UniProtKB-KW"/>
</dbReference>
<dbReference type="InParanoid" id="A0A371RKF8"/>
<proteinExistence type="predicted"/>
<dbReference type="InterPro" id="IPR054613">
    <property type="entry name" value="Peptidase_S78_dom"/>
</dbReference>
<keyword evidence="6" id="KW-1185">Reference proteome</keyword>
<protein>
    <submittedName>
        <fullName evidence="5">HK97 family phage prohead protease</fullName>
    </submittedName>
</protein>
<evidence type="ECO:0000256" key="2">
    <source>
        <dbReference type="ARBA" id="ARBA00022670"/>
    </source>
</evidence>
<gene>
    <name evidence="5" type="ORF">DX908_12020</name>
</gene>
<evidence type="ECO:0000259" key="4">
    <source>
        <dbReference type="Pfam" id="PF04586"/>
    </source>
</evidence>
<accession>A0A371RKF8</accession>
<keyword evidence="1" id="KW-1188">Viral release from host cell</keyword>
<dbReference type="InterPro" id="IPR006433">
    <property type="entry name" value="Prohead_protease"/>
</dbReference>
<evidence type="ECO:0000313" key="6">
    <source>
        <dbReference type="Proteomes" id="UP000264589"/>
    </source>
</evidence>
<organism evidence="5 6">
    <name type="scientific">Parvularcula marina</name>
    <dbReference type="NCBI Taxonomy" id="2292771"/>
    <lineage>
        <taxon>Bacteria</taxon>
        <taxon>Pseudomonadati</taxon>
        <taxon>Pseudomonadota</taxon>
        <taxon>Alphaproteobacteria</taxon>
        <taxon>Parvularculales</taxon>
        <taxon>Parvularculaceae</taxon>
        <taxon>Parvularcula</taxon>
    </lineage>
</organism>